<evidence type="ECO:0000313" key="3">
    <source>
        <dbReference type="Proteomes" id="UP001250656"/>
    </source>
</evidence>
<organism evidence="2 3">
    <name type="scientific">Pricia mediterranea</name>
    <dbReference type="NCBI Taxonomy" id="3076079"/>
    <lineage>
        <taxon>Bacteria</taxon>
        <taxon>Pseudomonadati</taxon>
        <taxon>Bacteroidota</taxon>
        <taxon>Flavobacteriia</taxon>
        <taxon>Flavobacteriales</taxon>
        <taxon>Flavobacteriaceae</taxon>
        <taxon>Pricia</taxon>
    </lineage>
</organism>
<keyword evidence="3" id="KW-1185">Reference proteome</keyword>
<proteinExistence type="predicted"/>
<reference evidence="2 3" key="1">
    <citation type="submission" date="2023-09" db="EMBL/GenBank/DDBJ databases">
        <title>Novel taxa isolated from Blanes Bay.</title>
        <authorList>
            <person name="Rey-Velasco X."/>
            <person name="Lucena T."/>
        </authorList>
    </citation>
    <scope>NUCLEOTIDE SEQUENCE [LARGE SCALE GENOMIC DNA]</scope>
    <source>
        <strain evidence="2 3">S334</strain>
    </source>
</reference>
<feature type="transmembrane region" description="Helical" evidence="1">
    <location>
        <begin position="22"/>
        <end position="42"/>
    </location>
</feature>
<name>A0ABU3L0Z9_9FLAO</name>
<evidence type="ECO:0000313" key="2">
    <source>
        <dbReference type="EMBL" id="MDT7827391.1"/>
    </source>
</evidence>
<sequence>MRKNIGNINGAVSEAKLIPKVILWPSMAILAFSIPSLCYLGFKVSRLDTIQKESFEAGKLKVITNLRGYFDQNPGLYESYGVWRSKGKKVDTATTKK</sequence>
<protein>
    <submittedName>
        <fullName evidence="2">Uncharacterized protein</fullName>
    </submittedName>
</protein>
<evidence type="ECO:0000256" key="1">
    <source>
        <dbReference type="SAM" id="Phobius"/>
    </source>
</evidence>
<keyword evidence="1" id="KW-0812">Transmembrane</keyword>
<keyword evidence="1" id="KW-1133">Transmembrane helix</keyword>
<comment type="caution">
    <text evidence="2">The sequence shown here is derived from an EMBL/GenBank/DDBJ whole genome shotgun (WGS) entry which is preliminary data.</text>
</comment>
<gene>
    <name evidence="2" type="ORF">RQM65_01780</name>
</gene>
<dbReference type="RefSeq" id="WP_314012284.1">
    <property type="nucleotide sequence ID" value="NZ_JAVTTP010000001.1"/>
</dbReference>
<accession>A0ABU3L0Z9</accession>
<keyword evidence="1" id="KW-0472">Membrane</keyword>
<dbReference type="Proteomes" id="UP001250656">
    <property type="component" value="Unassembled WGS sequence"/>
</dbReference>
<dbReference type="EMBL" id="JAVTTP010000001">
    <property type="protein sequence ID" value="MDT7827391.1"/>
    <property type="molecule type" value="Genomic_DNA"/>
</dbReference>